<evidence type="ECO:0000256" key="9">
    <source>
        <dbReference type="ARBA" id="ARBA00023002"/>
    </source>
</evidence>
<evidence type="ECO:0000256" key="7">
    <source>
        <dbReference type="ARBA" id="ARBA00022723"/>
    </source>
</evidence>
<dbReference type="GO" id="GO:0003862">
    <property type="term" value="F:3-isopropylmalate dehydrogenase activity"/>
    <property type="evidence" value="ECO:0007669"/>
    <property type="project" value="UniProtKB-EC"/>
</dbReference>
<evidence type="ECO:0000313" key="17">
    <source>
        <dbReference type="Proteomes" id="UP001212152"/>
    </source>
</evidence>
<dbReference type="InterPro" id="IPR019818">
    <property type="entry name" value="IsoCit/isopropylmalate_DH_CS"/>
</dbReference>
<evidence type="ECO:0000256" key="5">
    <source>
        <dbReference type="ARBA" id="ARBA00022430"/>
    </source>
</evidence>
<sequence>MTASQAQAATAATIVLLPGDGIGPEIVAQARRVLETLVAVRGPALGVTLNFQEELIGGAAIDATGSPLPDKTLDACRSAAAVLLGAVGGPQWPKPATAANPTPARPEQGLLKLRKELDLFANIRPCVFPGTTLLELSPLKEHIVKGCDITFVRELTGGIYFGKRSEQDKNGAAWDTMEYTVGEVQRITRIAAHLALLHDPPLPITSIDKENVLATSRLWRRTVTETLRTEFPTLKLSHNLVDSAAMLLVKNPRALNGVVLTENMFGDILSDEASVIPGSLGLLPSASLSGWGKKTVGVYEPIHGSAPDIAGQGIANPIGTILSVALMLRYSLGLEQEARAIERAVASVLDTQRLRTRDLGGDATTSQMGQAVVKALETELAAL</sequence>
<evidence type="ECO:0000256" key="8">
    <source>
        <dbReference type="ARBA" id="ARBA00022842"/>
    </source>
</evidence>
<keyword evidence="5 14" id="KW-0432">Leucine biosynthesis</keyword>
<dbReference type="PANTHER" id="PTHR42979:SF1">
    <property type="entry name" value="3-ISOPROPYLMALATE DEHYDROGENASE"/>
    <property type="match status" value="1"/>
</dbReference>
<dbReference type="InterPro" id="IPR024084">
    <property type="entry name" value="IsoPropMal-DH-like_dom"/>
</dbReference>
<comment type="cofactor">
    <cofactor evidence="14">
        <name>Mg(2+)</name>
        <dbReference type="ChEBI" id="CHEBI:18420"/>
    </cofactor>
    <cofactor evidence="14">
        <name>Mn(2+)</name>
        <dbReference type="ChEBI" id="CHEBI:29035"/>
    </cofactor>
    <text evidence="14">Binds 1 Mg(2+) or Mn(2+) ion per subunit.</text>
</comment>
<organism evidence="16 17">
    <name type="scientific">Geranomyces variabilis</name>
    <dbReference type="NCBI Taxonomy" id="109894"/>
    <lineage>
        <taxon>Eukaryota</taxon>
        <taxon>Fungi</taxon>
        <taxon>Fungi incertae sedis</taxon>
        <taxon>Chytridiomycota</taxon>
        <taxon>Chytridiomycota incertae sedis</taxon>
        <taxon>Chytridiomycetes</taxon>
        <taxon>Spizellomycetales</taxon>
        <taxon>Powellomycetaceae</taxon>
        <taxon>Geranomyces</taxon>
    </lineage>
</organism>
<proteinExistence type="inferred from homology"/>
<dbReference type="Gene3D" id="3.40.718.10">
    <property type="entry name" value="Isopropylmalate Dehydrogenase"/>
    <property type="match status" value="1"/>
</dbReference>
<dbReference type="AlphaFoldDB" id="A0AAD5XJD2"/>
<evidence type="ECO:0000256" key="3">
    <source>
        <dbReference type="ARBA" id="ARBA00011738"/>
    </source>
</evidence>
<evidence type="ECO:0000256" key="12">
    <source>
        <dbReference type="ARBA" id="ARBA00023304"/>
    </source>
</evidence>
<evidence type="ECO:0000256" key="10">
    <source>
        <dbReference type="ARBA" id="ARBA00023027"/>
    </source>
</evidence>
<evidence type="ECO:0000259" key="15">
    <source>
        <dbReference type="SMART" id="SM01329"/>
    </source>
</evidence>
<gene>
    <name evidence="16" type="primary">LEU2</name>
    <name evidence="16" type="ORF">HDU87_007868</name>
</gene>
<dbReference type="Proteomes" id="UP001212152">
    <property type="component" value="Unassembled WGS sequence"/>
</dbReference>
<dbReference type="InterPro" id="IPR004429">
    <property type="entry name" value="Isopropylmalate_DH"/>
</dbReference>
<evidence type="ECO:0000256" key="4">
    <source>
        <dbReference type="ARBA" id="ARBA00013101"/>
    </source>
</evidence>
<dbReference type="SMART" id="SM01329">
    <property type="entry name" value="Iso_dh"/>
    <property type="match status" value="1"/>
</dbReference>
<dbReference type="EC" id="1.1.1.85" evidence="4 14"/>
<evidence type="ECO:0000256" key="6">
    <source>
        <dbReference type="ARBA" id="ARBA00022605"/>
    </source>
</evidence>
<comment type="caution">
    <text evidence="16">The sequence shown here is derived from an EMBL/GenBank/DDBJ whole genome shotgun (WGS) entry which is preliminary data.</text>
</comment>
<protein>
    <recommendedName>
        <fullName evidence="4 14">3-isopropylmalate dehydrogenase</fullName>
        <ecNumber evidence="4 14">1.1.1.85</ecNumber>
    </recommendedName>
</protein>
<keyword evidence="11" id="KW-0464">Manganese</keyword>
<dbReference type="SUPFAM" id="SSF53659">
    <property type="entry name" value="Isocitrate/Isopropylmalate dehydrogenase-like"/>
    <property type="match status" value="1"/>
</dbReference>
<evidence type="ECO:0000256" key="11">
    <source>
        <dbReference type="ARBA" id="ARBA00023211"/>
    </source>
</evidence>
<keyword evidence="12 14" id="KW-0100">Branched-chain amino acid biosynthesis</keyword>
<dbReference type="GO" id="GO:0051287">
    <property type="term" value="F:NAD binding"/>
    <property type="evidence" value="ECO:0007669"/>
    <property type="project" value="InterPro"/>
</dbReference>
<keyword evidence="9 13" id="KW-0560">Oxidoreductase</keyword>
<dbReference type="GO" id="GO:0009098">
    <property type="term" value="P:L-leucine biosynthetic process"/>
    <property type="evidence" value="ECO:0007669"/>
    <property type="project" value="UniProtKB-KW"/>
</dbReference>
<comment type="function">
    <text evidence="14">Catalyzes the oxidation of 3-carboxy-2-hydroxy-4-methylpentanoate (3-isopropylmalate) to 3-carboxy-4-methyl-2-oxopentanoate. The product decarboxylates to 4-methyl-2 oxopentanoate.</text>
</comment>
<accession>A0AAD5XJD2</accession>
<dbReference type="FunFam" id="3.40.718.10:FF:000006">
    <property type="entry name" value="3-isopropylmalate dehydrogenase"/>
    <property type="match status" value="1"/>
</dbReference>
<comment type="cofactor">
    <cofactor evidence="1">
        <name>Mn(2+)</name>
        <dbReference type="ChEBI" id="CHEBI:29035"/>
    </cofactor>
</comment>
<keyword evidence="6" id="KW-0028">Amino-acid biosynthesis</keyword>
<reference evidence="16" key="1">
    <citation type="submission" date="2020-05" db="EMBL/GenBank/DDBJ databases">
        <title>Phylogenomic resolution of chytrid fungi.</title>
        <authorList>
            <person name="Stajich J.E."/>
            <person name="Amses K."/>
            <person name="Simmons R."/>
            <person name="Seto K."/>
            <person name="Myers J."/>
            <person name="Bonds A."/>
            <person name="Quandt C.A."/>
            <person name="Barry K."/>
            <person name="Liu P."/>
            <person name="Grigoriev I."/>
            <person name="Longcore J.E."/>
            <person name="James T.Y."/>
        </authorList>
    </citation>
    <scope>NUCLEOTIDE SEQUENCE</scope>
    <source>
        <strain evidence="16">JEL0379</strain>
    </source>
</reference>
<evidence type="ECO:0000256" key="2">
    <source>
        <dbReference type="ARBA" id="ARBA00007769"/>
    </source>
</evidence>
<dbReference type="EMBL" id="JADGJQ010000078">
    <property type="protein sequence ID" value="KAJ3172364.1"/>
    <property type="molecule type" value="Genomic_DNA"/>
</dbReference>
<evidence type="ECO:0000256" key="13">
    <source>
        <dbReference type="RuleBase" id="RU004443"/>
    </source>
</evidence>
<evidence type="ECO:0000256" key="14">
    <source>
        <dbReference type="RuleBase" id="RU004445"/>
    </source>
</evidence>
<dbReference type="Pfam" id="PF00180">
    <property type="entry name" value="Iso_dh"/>
    <property type="match status" value="1"/>
</dbReference>
<dbReference type="NCBIfam" id="TIGR00169">
    <property type="entry name" value="leuB"/>
    <property type="match status" value="1"/>
</dbReference>
<comment type="subunit">
    <text evidence="3 14">Homodimer.</text>
</comment>
<dbReference type="PANTHER" id="PTHR42979">
    <property type="entry name" value="3-ISOPROPYLMALATE DEHYDROGENASE"/>
    <property type="match status" value="1"/>
</dbReference>
<evidence type="ECO:0000313" key="16">
    <source>
        <dbReference type="EMBL" id="KAJ3172364.1"/>
    </source>
</evidence>
<feature type="domain" description="Isopropylmalate dehydrogenase-like" evidence="15">
    <location>
        <begin position="13"/>
        <end position="372"/>
    </location>
</feature>
<comment type="catalytic activity">
    <reaction evidence="14">
        <text>(2R,3S)-3-isopropylmalate + NAD(+) = 4-methyl-2-oxopentanoate + CO2 + NADH</text>
        <dbReference type="Rhea" id="RHEA:32271"/>
        <dbReference type="ChEBI" id="CHEBI:16526"/>
        <dbReference type="ChEBI" id="CHEBI:17865"/>
        <dbReference type="ChEBI" id="CHEBI:35121"/>
        <dbReference type="ChEBI" id="CHEBI:57540"/>
        <dbReference type="ChEBI" id="CHEBI:57945"/>
        <dbReference type="EC" id="1.1.1.85"/>
    </reaction>
</comment>
<evidence type="ECO:0000256" key="1">
    <source>
        <dbReference type="ARBA" id="ARBA00001936"/>
    </source>
</evidence>
<comment type="similarity">
    <text evidence="2 13">Belongs to the isocitrate and isopropylmalate dehydrogenases family.</text>
</comment>
<dbReference type="PROSITE" id="PS00470">
    <property type="entry name" value="IDH_IMDH"/>
    <property type="match status" value="1"/>
</dbReference>
<keyword evidence="10 14" id="KW-0520">NAD</keyword>
<name>A0AAD5XJD2_9FUNG</name>
<keyword evidence="7 14" id="KW-0479">Metal-binding</keyword>
<dbReference type="GO" id="GO:0000287">
    <property type="term" value="F:magnesium ion binding"/>
    <property type="evidence" value="ECO:0007669"/>
    <property type="project" value="InterPro"/>
</dbReference>
<keyword evidence="8" id="KW-0460">Magnesium</keyword>
<dbReference type="GO" id="GO:0005829">
    <property type="term" value="C:cytosol"/>
    <property type="evidence" value="ECO:0007669"/>
    <property type="project" value="TreeGrafter"/>
</dbReference>
<keyword evidence="17" id="KW-1185">Reference proteome</keyword>
<comment type="pathway">
    <text evidence="14">Amino-acid biosynthesis; L-leucine biosynthesis; L-leucine from 3-methyl-2-oxobutanoate: step 3/4.</text>
</comment>